<evidence type="ECO:0000256" key="13">
    <source>
        <dbReference type="ARBA" id="ARBA00022989"/>
    </source>
</evidence>
<evidence type="ECO:0000256" key="11">
    <source>
        <dbReference type="ARBA" id="ARBA00022824"/>
    </source>
</evidence>
<keyword evidence="16" id="KW-1015">Disulfide bond</keyword>
<dbReference type="Pfam" id="PF03016">
    <property type="entry name" value="Exostosin_GT47"/>
    <property type="match status" value="1"/>
</dbReference>
<dbReference type="InterPro" id="IPR015338">
    <property type="entry name" value="GT64_dom"/>
</dbReference>
<dbReference type="AlphaFoldDB" id="A0AAN8NXF1"/>
<dbReference type="PANTHER" id="PTHR48261:SF5">
    <property type="entry name" value="EXOSTOSIN GLYCOSYLTRANSFERASE 2"/>
    <property type="match status" value="1"/>
</dbReference>
<keyword evidence="13" id="KW-1133">Transmembrane helix</keyword>
<comment type="caution">
    <text evidence="22">The sequence shown here is derived from an EMBL/GenBank/DDBJ whole genome shotgun (WGS) entry which is preliminary data.</text>
</comment>
<gene>
    <name evidence="22" type="ORF">RUM43_013823</name>
</gene>
<evidence type="ECO:0000256" key="18">
    <source>
        <dbReference type="ARBA" id="ARBA00023211"/>
    </source>
</evidence>
<proteinExistence type="inferred from homology"/>
<evidence type="ECO:0000256" key="4">
    <source>
        <dbReference type="ARBA" id="ARBA00004922"/>
    </source>
</evidence>
<evidence type="ECO:0000313" key="23">
    <source>
        <dbReference type="Proteomes" id="UP001372834"/>
    </source>
</evidence>
<evidence type="ECO:0000256" key="6">
    <source>
        <dbReference type="ARBA" id="ARBA00012194"/>
    </source>
</evidence>
<organism evidence="22 23">
    <name type="scientific">Polyplax serrata</name>
    <name type="common">Common mouse louse</name>
    <dbReference type="NCBI Taxonomy" id="468196"/>
    <lineage>
        <taxon>Eukaryota</taxon>
        <taxon>Metazoa</taxon>
        <taxon>Ecdysozoa</taxon>
        <taxon>Arthropoda</taxon>
        <taxon>Hexapoda</taxon>
        <taxon>Insecta</taxon>
        <taxon>Pterygota</taxon>
        <taxon>Neoptera</taxon>
        <taxon>Paraneoptera</taxon>
        <taxon>Psocodea</taxon>
        <taxon>Troctomorpha</taxon>
        <taxon>Phthiraptera</taxon>
        <taxon>Anoplura</taxon>
        <taxon>Polyplacidae</taxon>
        <taxon>Polyplax</taxon>
    </lineage>
</organism>
<feature type="domain" description="Glycosyl transferase 64" evidence="21">
    <location>
        <begin position="372"/>
        <end position="617"/>
    </location>
</feature>
<reference evidence="22 23" key="1">
    <citation type="submission" date="2023-10" db="EMBL/GenBank/DDBJ databases">
        <title>Genomes of two closely related lineages of the louse Polyplax serrata with different host specificities.</title>
        <authorList>
            <person name="Martinu J."/>
            <person name="Tarabai H."/>
            <person name="Stefka J."/>
            <person name="Hypsa V."/>
        </authorList>
    </citation>
    <scope>NUCLEOTIDE SEQUENCE [LARGE SCALE GENOMIC DNA]</scope>
    <source>
        <strain evidence="22">HR10_N</strain>
    </source>
</reference>
<keyword evidence="18" id="KW-0464">Manganese</keyword>
<evidence type="ECO:0000313" key="22">
    <source>
        <dbReference type="EMBL" id="KAK6631759.1"/>
    </source>
</evidence>
<protein>
    <recommendedName>
        <fullName evidence="19">Exostosin-2</fullName>
        <ecNumber evidence="6">2.4.1.224</ecNumber>
    </recommendedName>
</protein>
<dbReference type="GO" id="GO:0050508">
    <property type="term" value="F:glucuronosyl-N-acetylglucosaminyl-proteoglycan 4-alpha-N-acetylglucosaminyltransferase activity"/>
    <property type="evidence" value="ECO:0007669"/>
    <property type="project" value="UniProtKB-EC"/>
</dbReference>
<evidence type="ECO:0000256" key="17">
    <source>
        <dbReference type="ARBA" id="ARBA00023180"/>
    </source>
</evidence>
<dbReference type="GO" id="GO:0000139">
    <property type="term" value="C:Golgi membrane"/>
    <property type="evidence" value="ECO:0007669"/>
    <property type="project" value="UniProtKB-SubCell"/>
</dbReference>
<evidence type="ECO:0000256" key="2">
    <source>
        <dbReference type="ARBA" id="ARBA00004323"/>
    </source>
</evidence>
<dbReference type="PANTHER" id="PTHR48261">
    <property type="entry name" value="ACETYLGLUCOSAMINYLTRANSFERASE"/>
    <property type="match status" value="1"/>
</dbReference>
<evidence type="ECO:0000256" key="16">
    <source>
        <dbReference type="ARBA" id="ARBA00023157"/>
    </source>
</evidence>
<comment type="cofactor">
    <cofactor evidence="1">
        <name>Mn(2+)</name>
        <dbReference type="ChEBI" id="CHEBI:29035"/>
    </cofactor>
</comment>
<dbReference type="GO" id="GO:0005789">
    <property type="term" value="C:endoplasmic reticulum membrane"/>
    <property type="evidence" value="ECO:0007669"/>
    <property type="project" value="UniProtKB-SubCell"/>
</dbReference>
<evidence type="ECO:0000259" key="21">
    <source>
        <dbReference type="Pfam" id="PF09258"/>
    </source>
</evidence>
<feature type="domain" description="Exostosin GT47" evidence="20">
    <location>
        <begin position="54"/>
        <end position="292"/>
    </location>
</feature>
<dbReference type="InterPro" id="IPR029044">
    <property type="entry name" value="Nucleotide-diphossugar_trans"/>
</dbReference>
<dbReference type="GO" id="GO:0015020">
    <property type="term" value="F:glucuronosyltransferase activity"/>
    <property type="evidence" value="ECO:0007669"/>
    <property type="project" value="UniProtKB-ARBA"/>
</dbReference>
<dbReference type="FunFam" id="3.90.550.10:FF:000035">
    <property type="entry name" value="Putative Exostosin-2"/>
    <property type="match status" value="1"/>
</dbReference>
<evidence type="ECO:0000256" key="10">
    <source>
        <dbReference type="ARBA" id="ARBA00022723"/>
    </source>
</evidence>
<keyword evidence="12" id="KW-0735">Signal-anchor</keyword>
<dbReference type="Pfam" id="PF09258">
    <property type="entry name" value="Glyco_transf_64"/>
    <property type="match status" value="1"/>
</dbReference>
<keyword evidence="8" id="KW-0808">Transferase</keyword>
<sequence length="634" mass="72985">MATEIRHPKEGYCDAVGNIFNSVSISKIFRKGQEINLYGDVVTTLGHGNQISPQISLEYYKILKTIVNSKYYSPNPEEACILVPSIDTLNQNRLKQNEVSKALSTLPYWRNGENHLIWNFISGSPPDYSNVIELNIGNSLVAGAGFSSWTYRSGFDISLPLFSPYLKSLNKVNQSLERKWFVVNSQVNLHTDYERELSVLPNLVQLKLCPNKNPELRCYRGKQYDFPAVLQEATFCLIIRGARLAQQALLESLAAGCIPVIAADMMVMPFEDVIDWKRAAVVILESDLSVVIEKLTRISDLKKKELQQQGMWLYLKYFMSIEKITLTTLDIINQRVYPQNALHYEDWNMPHQFLGSRNPLKLQLTAPRSPGFTAVVLTYDRVDSLFLLIQQLARVPSLSKILVIWNNQNKDPPSTSAWPKLAVPMELIRTKENKLSNRFYPYDQIETEAVLSIDDDIVMLTPDELEFGFEVWREFPDRIVGFPSRTHVWDNTTNQWKYESEWTNRISMVLTGAAFHHKYWNYLYTTAMPGDIKQWVDSHMNCEDIAMNFLVANVTRKSPIKVTPRKKFKCPECVNTEMLSADLTHMVERSHCINKFTTIYGNMPLIDVEFRADPVLFKDNFPEKLKRYNDIGSL</sequence>
<evidence type="ECO:0000256" key="9">
    <source>
        <dbReference type="ARBA" id="ARBA00022692"/>
    </source>
</evidence>
<evidence type="ECO:0000256" key="14">
    <source>
        <dbReference type="ARBA" id="ARBA00023034"/>
    </source>
</evidence>
<evidence type="ECO:0000256" key="12">
    <source>
        <dbReference type="ARBA" id="ARBA00022968"/>
    </source>
</evidence>
<comment type="pathway">
    <text evidence="4">Protein modification; protein glycosylation.</text>
</comment>
<keyword evidence="14" id="KW-0333">Golgi apparatus</keyword>
<dbReference type="Gene3D" id="3.90.550.10">
    <property type="entry name" value="Spore Coat Polysaccharide Biosynthesis Protein SpsA, Chain A"/>
    <property type="match status" value="1"/>
</dbReference>
<dbReference type="InterPro" id="IPR040911">
    <property type="entry name" value="Exostosin_GT47"/>
</dbReference>
<keyword evidence="10" id="KW-0479">Metal-binding</keyword>
<dbReference type="GO" id="GO:0015012">
    <property type="term" value="P:heparan sulfate proteoglycan biosynthetic process"/>
    <property type="evidence" value="ECO:0007669"/>
    <property type="project" value="UniProtKB-ARBA"/>
</dbReference>
<dbReference type="EC" id="2.4.1.224" evidence="6"/>
<comment type="similarity">
    <text evidence="5">Belongs to the glycosyltransferase 47 family.</text>
</comment>
<evidence type="ECO:0000256" key="19">
    <source>
        <dbReference type="ARBA" id="ARBA00069568"/>
    </source>
</evidence>
<dbReference type="GO" id="GO:0046872">
    <property type="term" value="F:metal ion binding"/>
    <property type="evidence" value="ECO:0007669"/>
    <property type="project" value="UniProtKB-KW"/>
</dbReference>
<keyword evidence="9" id="KW-0812">Transmembrane</keyword>
<keyword evidence="15" id="KW-0472">Membrane</keyword>
<keyword evidence="7" id="KW-0328">Glycosyltransferase</keyword>
<dbReference type="SUPFAM" id="SSF53448">
    <property type="entry name" value="Nucleotide-diphospho-sugar transferases"/>
    <property type="match status" value="1"/>
</dbReference>
<keyword evidence="11" id="KW-0256">Endoplasmic reticulum</keyword>
<dbReference type="InterPro" id="IPR004263">
    <property type="entry name" value="Exostosin"/>
</dbReference>
<evidence type="ECO:0000256" key="8">
    <source>
        <dbReference type="ARBA" id="ARBA00022679"/>
    </source>
</evidence>
<dbReference type="EMBL" id="JAWJWE010000008">
    <property type="protein sequence ID" value="KAK6631759.1"/>
    <property type="molecule type" value="Genomic_DNA"/>
</dbReference>
<evidence type="ECO:0000259" key="20">
    <source>
        <dbReference type="Pfam" id="PF03016"/>
    </source>
</evidence>
<evidence type="ECO:0000256" key="3">
    <source>
        <dbReference type="ARBA" id="ARBA00004648"/>
    </source>
</evidence>
<comment type="subcellular location">
    <subcellularLocation>
        <location evidence="3">Endoplasmic reticulum membrane</location>
        <topology evidence="3">Single-pass type II membrane protein</topology>
    </subcellularLocation>
    <subcellularLocation>
        <location evidence="2">Golgi apparatus membrane</location>
        <topology evidence="2">Single-pass type II membrane protein</topology>
    </subcellularLocation>
</comment>
<name>A0AAN8NXF1_POLSC</name>
<evidence type="ECO:0000256" key="5">
    <source>
        <dbReference type="ARBA" id="ARBA00010271"/>
    </source>
</evidence>
<evidence type="ECO:0000256" key="15">
    <source>
        <dbReference type="ARBA" id="ARBA00023136"/>
    </source>
</evidence>
<dbReference type="Proteomes" id="UP001372834">
    <property type="component" value="Unassembled WGS sequence"/>
</dbReference>
<accession>A0AAN8NXF1</accession>
<evidence type="ECO:0000256" key="7">
    <source>
        <dbReference type="ARBA" id="ARBA00022676"/>
    </source>
</evidence>
<keyword evidence="17" id="KW-0325">Glycoprotein</keyword>
<evidence type="ECO:0000256" key="1">
    <source>
        <dbReference type="ARBA" id="ARBA00001936"/>
    </source>
</evidence>